<reference evidence="2 3" key="1">
    <citation type="submission" date="2019-01" db="EMBL/GenBank/DDBJ databases">
        <authorList>
            <person name="Chen W.-M."/>
        </authorList>
    </citation>
    <scope>NUCLEOTIDE SEQUENCE [LARGE SCALE GENOMIC DNA]</scope>
    <source>
        <strain evidence="2 3">ICH-3</strain>
    </source>
</reference>
<evidence type="ECO:0000256" key="1">
    <source>
        <dbReference type="SAM" id="Phobius"/>
    </source>
</evidence>
<evidence type="ECO:0000313" key="2">
    <source>
        <dbReference type="EMBL" id="RVT52467.1"/>
    </source>
</evidence>
<evidence type="ECO:0000313" key="3">
    <source>
        <dbReference type="Proteomes" id="UP000288178"/>
    </source>
</evidence>
<dbReference type="RefSeq" id="WP_128197828.1">
    <property type="nucleotide sequence ID" value="NZ_SACT01000002.1"/>
</dbReference>
<proteinExistence type="predicted"/>
<protein>
    <submittedName>
        <fullName evidence="2">Uncharacterized protein</fullName>
    </submittedName>
</protein>
<feature type="transmembrane region" description="Helical" evidence="1">
    <location>
        <begin position="68"/>
        <end position="86"/>
    </location>
</feature>
<keyword evidence="1" id="KW-1133">Transmembrane helix</keyword>
<dbReference type="AlphaFoldDB" id="A0A437JY04"/>
<feature type="transmembrane region" description="Helical" evidence="1">
    <location>
        <begin position="35"/>
        <end position="56"/>
    </location>
</feature>
<name>A0A437JY04_9BURK</name>
<dbReference type="Proteomes" id="UP000288178">
    <property type="component" value="Unassembled WGS sequence"/>
</dbReference>
<keyword evidence="1" id="KW-0812">Transmembrane</keyword>
<dbReference type="EMBL" id="SACT01000002">
    <property type="protein sequence ID" value="RVT52467.1"/>
    <property type="molecule type" value="Genomic_DNA"/>
</dbReference>
<keyword evidence="3" id="KW-1185">Reference proteome</keyword>
<keyword evidence="1" id="KW-0472">Membrane</keyword>
<accession>A0A437JY04</accession>
<gene>
    <name evidence="2" type="ORF">ENE75_08515</name>
</gene>
<comment type="caution">
    <text evidence="2">The sequence shown here is derived from an EMBL/GenBank/DDBJ whole genome shotgun (WGS) entry which is preliminary data.</text>
</comment>
<organism evidence="2 3">
    <name type="scientific">Rubrivivax albus</name>
    <dbReference type="NCBI Taxonomy" id="2499835"/>
    <lineage>
        <taxon>Bacteria</taxon>
        <taxon>Pseudomonadati</taxon>
        <taxon>Pseudomonadota</taxon>
        <taxon>Betaproteobacteria</taxon>
        <taxon>Burkholderiales</taxon>
        <taxon>Sphaerotilaceae</taxon>
        <taxon>Rubrivivax</taxon>
    </lineage>
</organism>
<feature type="transmembrane region" description="Helical" evidence="1">
    <location>
        <begin position="6"/>
        <end position="23"/>
    </location>
</feature>
<sequence>MSSFIATLQIFLLLPALPLAMMSHRTPRARRSRHGSYMAAASLLALGAVMGTLISLSLSLSGEHDIDPLLSFVVPALTLGACGFVVRRGMLAPPTRRHRPG</sequence>